<dbReference type="EMBL" id="VVYF01000033">
    <property type="protein sequence ID" value="KAA5485914.1"/>
    <property type="molecule type" value="Genomic_DNA"/>
</dbReference>
<protein>
    <submittedName>
        <fullName evidence="2">Recombinase</fullName>
    </submittedName>
</protein>
<evidence type="ECO:0000256" key="1">
    <source>
        <dbReference type="SAM" id="Coils"/>
    </source>
</evidence>
<reference evidence="4 5" key="1">
    <citation type="journal article" date="2019" name="Nat. Med.">
        <title>A library of human gut bacterial isolates paired with longitudinal multiomics data enables mechanistic microbiome research.</title>
        <authorList>
            <person name="Poyet M."/>
            <person name="Groussin M."/>
            <person name="Gibbons S.M."/>
            <person name="Avila-Pacheco J."/>
            <person name="Jiang X."/>
            <person name="Kearney S.M."/>
            <person name="Perrotta A.R."/>
            <person name="Berdy B."/>
            <person name="Zhao S."/>
            <person name="Lieberman T.D."/>
            <person name="Swanson P.K."/>
            <person name="Smith M."/>
            <person name="Roesemann S."/>
            <person name="Alexander J.E."/>
            <person name="Rich S.A."/>
            <person name="Livny J."/>
            <person name="Vlamakis H."/>
            <person name="Clish C."/>
            <person name="Bullock K."/>
            <person name="Deik A."/>
            <person name="Scott J."/>
            <person name="Pierce K.A."/>
            <person name="Xavier R.J."/>
            <person name="Alm E.J."/>
        </authorList>
    </citation>
    <scope>NUCLEOTIDE SEQUENCE [LARGE SCALE GENOMIC DNA]</scope>
    <source>
        <strain evidence="3 5">BIOML-A21</strain>
        <strain evidence="2 4">BIOML-A25</strain>
    </source>
</reference>
<dbReference type="SUPFAM" id="SSF57997">
    <property type="entry name" value="Tropomyosin"/>
    <property type="match status" value="1"/>
</dbReference>
<dbReference type="EMBL" id="VVYJ01000006">
    <property type="protein sequence ID" value="KAA5476795.1"/>
    <property type="molecule type" value="Genomic_DNA"/>
</dbReference>
<feature type="coiled-coil region" evidence="1">
    <location>
        <begin position="245"/>
        <end position="349"/>
    </location>
</feature>
<organism evidence="2 4">
    <name type="scientific">Bacteroides caccae</name>
    <dbReference type="NCBI Taxonomy" id="47678"/>
    <lineage>
        <taxon>Bacteria</taxon>
        <taxon>Pseudomonadati</taxon>
        <taxon>Bacteroidota</taxon>
        <taxon>Bacteroidia</taxon>
        <taxon>Bacteroidales</taxon>
        <taxon>Bacteroidaceae</taxon>
        <taxon>Bacteroides</taxon>
    </lineage>
</organism>
<evidence type="ECO:0000313" key="2">
    <source>
        <dbReference type="EMBL" id="KAA5476795.1"/>
    </source>
</evidence>
<dbReference type="Gene3D" id="1.10.287.1490">
    <property type="match status" value="1"/>
</dbReference>
<dbReference type="Proteomes" id="UP000427825">
    <property type="component" value="Unassembled WGS sequence"/>
</dbReference>
<dbReference type="Gene3D" id="3.30.930.30">
    <property type="match status" value="1"/>
</dbReference>
<keyword evidence="1" id="KW-0175">Coiled coil</keyword>
<evidence type="ECO:0000313" key="3">
    <source>
        <dbReference type="EMBL" id="KAA5485914.1"/>
    </source>
</evidence>
<evidence type="ECO:0000313" key="5">
    <source>
        <dbReference type="Proteomes" id="UP000491168"/>
    </source>
</evidence>
<dbReference type="GO" id="GO:0003677">
    <property type="term" value="F:DNA binding"/>
    <property type="evidence" value="ECO:0007669"/>
    <property type="project" value="InterPro"/>
</dbReference>
<accession>A0A4Q5IEZ2</accession>
<comment type="caution">
    <text evidence="2">The sequence shown here is derived from an EMBL/GenBank/DDBJ whole genome shotgun (WGS) entry which is preliminary data.</text>
</comment>
<dbReference type="Proteomes" id="UP000491168">
    <property type="component" value="Unassembled WGS sequence"/>
</dbReference>
<dbReference type="AlphaFoldDB" id="A0A4Q5IEZ2"/>
<gene>
    <name evidence="3" type="ORF">F2Y35_21665</name>
    <name evidence="2" type="ORF">F2Y39_12725</name>
</gene>
<evidence type="ECO:0000313" key="4">
    <source>
        <dbReference type="Proteomes" id="UP000427825"/>
    </source>
</evidence>
<dbReference type="Pfam" id="PF01076">
    <property type="entry name" value="Mob_Pre"/>
    <property type="match status" value="1"/>
</dbReference>
<proteinExistence type="predicted"/>
<dbReference type="GO" id="GO:0006310">
    <property type="term" value="P:DNA recombination"/>
    <property type="evidence" value="ECO:0007669"/>
    <property type="project" value="InterPro"/>
</dbReference>
<name>A0A4Q5IEZ2_9BACE</name>
<dbReference type="CDD" id="cd17242">
    <property type="entry name" value="MobM_relaxase"/>
    <property type="match status" value="1"/>
</dbReference>
<dbReference type="NCBIfam" id="NF041497">
    <property type="entry name" value="MobV"/>
    <property type="match status" value="1"/>
</dbReference>
<dbReference type="RefSeq" id="WP_130056882.1">
    <property type="nucleotide sequence ID" value="NZ_CAXSUM010000024.1"/>
</dbReference>
<dbReference type="InterPro" id="IPR001668">
    <property type="entry name" value="Mob_Pre"/>
</dbReference>
<sequence>MNETAKQVLHFNVLKGFSSGQSDEHQRNWSEAAWKHAISKGNYDRSRERLNFEITKGGVIRPIDKRKSMPERMAENLKQRGIKDPNAGLAQPRFRTVVDFILSGSQEPMRKLAFGSQEVVYGAGDHEENYSLKRMPEFENWAKDMYTFICDKYGEENIIGFYAHLDETSPHLHCTIMPIKDGKFAFKEMFAGKDKFEFSARTKALHDELAEINRHWNLVRGTSLSGTPKRRRTSEEYFRHLDAWCLSLEEEVKQHQKVLRDLQTEQAMAERRVKGLTSMVTNLEAEKAEKEKTIAELHRQLRNQEGDSAELSARLRDLQHELSDLDLKLADKKEKLSEADQKLRDLNEDQSYIQQRTDDLKEESAKYSEEIRQNVGSFVKDAMLENLINDFQTRRESLSDEELKFLSGSPLIEFAEHGSEILHCATLLFLGYLDNATTFAEGHGGGGSGSDLKWDRDDDEDSRQWARRCLRMASKMMRPAGGKSRKR</sequence>